<dbReference type="EMBL" id="VSSQ01043181">
    <property type="protein sequence ID" value="MPM96842.1"/>
    <property type="molecule type" value="Genomic_DNA"/>
</dbReference>
<proteinExistence type="predicted"/>
<name>A0A645E882_9ZZZZ</name>
<evidence type="ECO:0000313" key="1">
    <source>
        <dbReference type="EMBL" id="MPM96842.1"/>
    </source>
</evidence>
<reference evidence="1" key="1">
    <citation type="submission" date="2019-08" db="EMBL/GenBank/DDBJ databases">
        <authorList>
            <person name="Kucharzyk K."/>
            <person name="Murdoch R.W."/>
            <person name="Higgins S."/>
            <person name="Loffler F."/>
        </authorList>
    </citation>
    <scope>NUCLEOTIDE SEQUENCE</scope>
</reference>
<gene>
    <name evidence="1" type="ORF">SDC9_144007</name>
</gene>
<organism evidence="1">
    <name type="scientific">bioreactor metagenome</name>
    <dbReference type="NCBI Taxonomy" id="1076179"/>
    <lineage>
        <taxon>unclassified sequences</taxon>
        <taxon>metagenomes</taxon>
        <taxon>ecological metagenomes</taxon>
    </lineage>
</organism>
<dbReference type="AlphaFoldDB" id="A0A645E882"/>
<comment type="caution">
    <text evidence="1">The sequence shown here is derived from an EMBL/GenBank/DDBJ whole genome shotgun (WGS) entry which is preliminary data.</text>
</comment>
<accession>A0A645E882</accession>
<protein>
    <submittedName>
        <fullName evidence="1">Uncharacterized protein</fullName>
    </submittedName>
</protein>
<sequence>MTIKIYFAYFYQTETPGDLLIIEEVYTPDNDGKIYIRDVGKLIRNYLYGSGFTAETHNLIFAQFKLEINGTDTDLYNILCCDAISRIEPVNFTLGNVFLHNMKPVKWIIPTSKEYKTVFLSATNSRKVEVFLTTFDGQNYTNTDKVTLTTSATDVIKTIDVSFDVIRAIFPAVDPDSIVAYRLVLPEEIAVYMIDREHYILPLQFRFLNVFNVPETIVTRGDVVRKGISTFEKSRISHVDRKFNVERSDEFAVNSGKIFSPHDYDRYAELFNSEDVEILFSGEWKKVIVTEDDSSVSIRAGSLNQKSFTFTFADPNDNNIILGESFFRWILSGGTWIDNNMWIDAGQWNDNPT</sequence>